<dbReference type="InterPro" id="IPR036047">
    <property type="entry name" value="F-box-like_dom_sf"/>
</dbReference>
<dbReference type="Proteomes" id="UP000799291">
    <property type="component" value="Unassembled WGS sequence"/>
</dbReference>
<keyword evidence="1" id="KW-0472">Membrane</keyword>
<organism evidence="3 4">
    <name type="scientific">Lentithecium fluviatile CBS 122367</name>
    <dbReference type="NCBI Taxonomy" id="1168545"/>
    <lineage>
        <taxon>Eukaryota</taxon>
        <taxon>Fungi</taxon>
        <taxon>Dikarya</taxon>
        <taxon>Ascomycota</taxon>
        <taxon>Pezizomycotina</taxon>
        <taxon>Dothideomycetes</taxon>
        <taxon>Pleosporomycetidae</taxon>
        <taxon>Pleosporales</taxon>
        <taxon>Massarineae</taxon>
        <taxon>Lentitheciaceae</taxon>
        <taxon>Lentithecium</taxon>
    </lineage>
</organism>
<dbReference type="SMART" id="SM00256">
    <property type="entry name" value="FBOX"/>
    <property type="match status" value="1"/>
</dbReference>
<name>A0A6G1JAP3_9PLEO</name>
<keyword evidence="1" id="KW-0812">Transmembrane</keyword>
<protein>
    <recommendedName>
        <fullName evidence="2">F-box domain-containing protein</fullName>
    </recommendedName>
</protein>
<evidence type="ECO:0000259" key="2">
    <source>
        <dbReference type="PROSITE" id="PS50181"/>
    </source>
</evidence>
<evidence type="ECO:0000313" key="4">
    <source>
        <dbReference type="Proteomes" id="UP000799291"/>
    </source>
</evidence>
<dbReference type="InterPro" id="IPR001810">
    <property type="entry name" value="F-box_dom"/>
</dbReference>
<evidence type="ECO:0000313" key="3">
    <source>
        <dbReference type="EMBL" id="KAF2687300.1"/>
    </source>
</evidence>
<keyword evidence="1" id="KW-1133">Transmembrane helix</keyword>
<accession>A0A6G1JAP3</accession>
<keyword evidence="4" id="KW-1185">Reference proteome</keyword>
<sequence>MGTAMIQALQELKGIDSRIAALEALTRELSPYEWRVLGSLLNSRTFQFDIVGTVPVEIVALIFSYLDITTAFRLQAVSKRWCTLLRSPAVWKRGLNAWFDDNFGNDYGLYAHKAQKIHRFRTGKYAALVKLPTDGNPSGLLNRTALVEDRFVYLSSTERDLIVRDLRTRGSWQTHGDAREKIIAVAASDQLVAYATTLNVCHVSSLAGERKTQFKLPSGMFKALACRGCTVVCGGLFISAAEFYVWDFNMLRGKSFRIGYDQPPFVHRHR</sequence>
<dbReference type="PROSITE" id="PS50181">
    <property type="entry name" value="FBOX"/>
    <property type="match status" value="1"/>
</dbReference>
<dbReference type="SUPFAM" id="SSF81383">
    <property type="entry name" value="F-box domain"/>
    <property type="match status" value="1"/>
</dbReference>
<proteinExistence type="predicted"/>
<feature type="domain" description="F-box" evidence="2">
    <location>
        <begin position="48"/>
        <end position="94"/>
    </location>
</feature>
<dbReference type="AlphaFoldDB" id="A0A6G1JAP3"/>
<dbReference type="Gene3D" id="1.20.1280.50">
    <property type="match status" value="1"/>
</dbReference>
<reference evidence="3" key="1">
    <citation type="journal article" date="2020" name="Stud. Mycol.">
        <title>101 Dothideomycetes genomes: a test case for predicting lifestyles and emergence of pathogens.</title>
        <authorList>
            <person name="Haridas S."/>
            <person name="Albert R."/>
            <person name="Binder M."/>
            <person name="Bloem J."/>
            <person name="Labutti K."/>
            <person name="Salamov A."/>
            <person name="Andreopoulos B."/>
            <person name="Baker S."/>
            <person name="Barry K."/>
            <person name="Bills G."/>
            <person name="Bluhm B."/>
            <person name="Cannon C."/>
            <person name="Castanera R."/>
            <person name="Culley D."/>
            <person name="Daum C."/>
            <person name="Ezra D."/>
            <person name="Gonzalez J."/>
            <person name="Henrissat B."/>
            <person name="Kuo A."/>
            <person name="Liang C."/>
            <person name="Lipzen A."/>
            <person name="Lutzoni F."/>
            <person name="Magnuson J."/>
            <person name="Mondo S."/>
            <person name="Nolan M."/>
            <person name="Ohm R."/>
            <person name="Pangilinan J."/>
            <person name="Park H.-J."/>
            <person name="Ramirez L."/>
            <person name="Alfaro M."/>
            <person name="Sun H."/>
            <person name="Tritt A."/>
            <person name="Yoshinaga Y."/>
            <person name="Zwiers L.-H."/>
            <person name="Turgeon B."/>
            <person name="Goodwin S."/>
            <person name="Spatafora J."/>
            <person name="Crous P."/>
            <person name="Grigoriev I."/>
        </authorList>
    </citation>
    <scope>NUCLEOTIDE SEQUENCE</scope>
    <source>
        <strain evidence="3">CBS 122367</strain>
    </source>
</reference>
<feature type="transmembrane region" description="Helical" evidence="1">
    <location>
        <begin position="224"/>
        <end position="246"/>
    </location>
</feature>
<evidence type="ECO:0000256" key="1">
    <source>
        <dbReference type="SAM" id="Phobius"/>
    </source>
</evidence>
<dbReference type="OrthoDB" id="5295250at2759"/>
<dbReference type="EMBL" id="MU005575">
    <property type="protein sequence ID" value="KAF2687300.1"/>
    <property type="molecule type" value="Genomic_DNA"/>
</dbReference>
<gene>
    <name evidence="3" type="ORF">K458DRAFT_188896</name>
</gene>
<dbReference type="Pfam" id="PF12937">
    <property type="entry name" value="F-box-like"/>
    <property type="match status" value="1"/>
</dbReference>